<gene>
    <name evidence="4" type="ORF">ASCRUDRAFT_74354</name>
</gene>
<evidence type="ECO:0000313" key="5">
    <source>
        <dbReference type="Proteomes" id="UP000095038"/>
    </source>
</evidence>
<dbReference type="InterPro" id="IPR001357">
    <property type="entry name" value="BRCT_dom"/>
</dbReference>
<dbReference type="GO" id="GO:0000747">
    <property type="term" value="P:conjugation with cellular fusion"/>
    <property type="evidence" value="ECO:0007669"/>
    <property type="project" value="EnsemblFungi"/>
</dbReference>
<dbReference type="InterPro" id="IPR013783">
    <property type="entry name" value="Ig-like_fold"/>
</dbReference>
<dbReference type="InterPro" id="IPR036420">
    <property type="entry name" value="BRCT_dom_sf"/>
</dbReference>
<dbReference type="Pfam" id="PF16892">
    <property type="entry name" value="CHS5_N"/>
    <property type="match status" value="1"/>
</dbReference>
<dbReference type="GO" id="GO:0006893">
    <property type="term" value="P:Golgi to plasma membrane transport"/>
    <property type="evidence" value="ECO:0007669"/>
    <property type="project" value="EnsemblFungi"/>
</dbReference>
<feature type="compositionally biased region" description="Basic and acidic residues" evidence="1">
    <location>
        <begin position="299"/>
        <end position="316"/>
    </location>
</feature>
<sequence>MVEVSLTVGKLDASLALLLTSDHHLIEFPTILLPEGVQAGSIIKIKCDKNLELEKREKDIFFRIQEQILNEFGRNGPKPPILKIRNITQTSCVLEWDALELGTTSLKSLILYKNGTRLTQIQNPLINSTIKLSGLAVDTPFEFYLRLDTTAGIYKSERVQVKTHKMTDLTGITVCLGEINPKENISKYDIELILKKMGAKPIQSQVQVDTTHFVCTIAAGAQCENAVNANIPIVRPEWLKACETEKKIIGVSIFYLDHSDSEIIKRYKIEHTITPTPPRETPATPKKSSPVFNTTETPRSAKDVGEQEKVEDKIDDKEMEDVPLDESVELPKPKQNQQPLSEVPIIESLTKQPTVESGPKSPKKEFKPKLIEKDIKTHETSSTPTITVTSFDHKENDKSKTKENKPAVAQEINEEAEVKDSKVEKLEEKEKEESKTDGFKADEFKADEPKAEEPEPEEPKAEEPKVEEAKPEDLEKKEFENEKEKKIPEETEKPKENTESAEEAKSIKKENDIL</sequence>
<dbReference type="STRING" id="1344418.A0A1D2VMV5"/>
<evidence type="ECO:0000313" key="4">
    <source>
        <dbReference type="EMBL" id="ODV62897.1"/>
    </source>
</evidence>
<dbReference type="GO" id="GO:0030476">
    <property type="term" value="P:ascospore wall assembly"/>
    <property type="evidence" value="ECO:0007669"/>
    <property type="project" value="EnsemblFungi"/>
</dbReference>
<feature type="compositionally biased region" description="Basic and acidic residues" evidence="1">
    <location>
        <begin position="416"/>
        <end position="514"/>
    </location>
</feature>
<feature type="region of interest" description="Disordered" evidence="1">
    <location>
        <begin position="271"/>
        <end position="514"/>
    </location>
</feature>
<dbReference type="GO" id="GO:0046983">
    <property type="term" value="F:protein dimerization activity"/>
    <property type="evidence" value="ECO:0007669"/>
    <property type="project" value="InterPro"/>
</dbReference>
<dbReference type="InterPro" id="IPR003961">
    <property type="entry name" value="FN3_dom"/>
</dbReference>
<proteinExistence type="predicted"/>
<dbReference type="CDD" id="cd13945">
    <property type="entry name" value="Chs5_N"/>
    <property type="match status" value="1"/>
</dbReference>
<feature type="compositionally biased region" description="Polar residues" evidence="1">
    <location>
        <begin position="286"/>
        <end position="298"/>
    </location>
</feature>
<evidence type="ECO:0000259" key="3">
    <source>
        <dbReference type="PROSITE" id="PS50853"/>
    </source>
</evidence>
<dbReference type="EMBL" id="KV454476">
    <property type="protein sequence ID" value="ODV62897.1"/>
    <property type="molecule type" value="Genomic_DNA"/>
</dbReference>
<dbReference type="Pfam" id="PF16893">
    <property type="entry name" value="fn3_2"/>
    <property type="match status" value="1"/>
</dbReference>
<feature type="domain" description="BRCT" evidence="2">
    <location>
        <begin position="164"/>
        <end position="256"/>
    </location>
</feature>
<feature type="compositionally biased region" description="Basic and acidic residues" evidence="1">
    <location>
        <begin position="391"/>
        <end position="405"/>
    </location>
</feature>
<dbReference type="GeneID" id="30966289"/>
<protein>
    <recommendedName>
        <fullName evidence="6">BRCT domain-containing protein</fullName>
    </recommendedName>
</protein>
<dbReference type="Proteomes" id="UP000095038">
    <property type="component" value="Unassembled WGS sequence"/>
</dbReference>
<dbReference type="RefSeq" id="XP_020049204.1">
    <property type="nucleotide sequence ID" value="XM_020192653.1"/>
</dbReference>
<dbReference type="Gene3D" id="2.60.40.10">
    <property type="entry name" value="Immunoglobulins"/>
    <property type="match status" value="1"/>
</dbReference>
<feature type="compositionally biased region" description="Acidic residues" evidence="1">
    <location>
        <begin position="317"/>
        <end position="328"/>
    </location>
</feature>
<dbReference type="GO" id="GO:0006355">
    <property type="term" value="P:regulation of DNA-templated transcription"/>
    <property type="evidence" value="ECO:0007669"/>
    <property type="project" value="EnsemblFungi"/>
</dbReference>
<dbReference type="GO" id="GO:0034044">
    <property type="term" value="C:exomer complex"/>
    <property type="evidence" value="ECO:0007669"/>
    <property type="project" value="EnsemblFungi"/>
</dbReference>
<dbReference type="FunCoup" id="A0A1D2VMV5">
    <property type="interactions" value="85"/>
</dbReference>
<accession>A0A1D2VMV5</accession>
<evidence type="ECO:0000259" key="2">
    <source>
        <dbReference type="PROSITE" id="PS50172"/>
    </source>
</evidence>
<dbReference type="AlphaFoldDB" id="A0A1D2VMV5"/>
<evidence type="ECO:0000256" key="1">
    <source>
        <dbReference type="SAM" id="MobiDB-lite"/>
    </source>
</evidence>
<dbReference type="InterPro" id="IPR031673">
    <property type="entry name" value="Chs5_N"/>
</dbReference>
<evidence type="ECO:0008006" key="6">
    <source>
        <dbReference type="Google" id="ProtNLM"/>
    </source>
</evidence>
<dbReference type="SUPFAM" id="SSF52113">
    <property type="entry name" value="BRCT domain"/>
    <property type="match status" value="1"/>
</dbReference>
<dbReference type="Pfam" id="PF00533">
    <property type="entry name" value="BRCT"/>
    <property type="match status" value="1"/>
</dbReference>
<dbReference type="InParanoid" id="A0A1D2VMV5"/>
<dbReference type="PANTHER" id="PTHR47351">
    <property type="entry name" value="CHITIN BIOSYNTHESIS PROTEIN CHS5"/>
    <property type="match status" value="1"/>
</dbReference>
<organism evidence="4 5">
    <name type="scientific">Ascoidea rubescens DSM 1968</name>
    <dbReference type="NCBI Taxonomy" id="1344418"/>
    <lineage>
        <taxon>Eukaryota</taxon>
        <taxon>Fungi</taxon>
        <taxon>Dikarya</taxon>
        <taxon>Ascomycota</taxon>
        <taxon>Saccharomycotina</taxon>
        <taxon>Saccharomycetes</taxon>
        <taxon>Ascoideaceae</taxon>
        <taxon>Ascoidea</taxon>
    </lineage>
</organism>
<dbReference type="GO" id="GO:0031267">
    <property type="term" value="F:small GTPase binding"/>
    <property type="evidence" value="ECO:0007669"/>
    <property type="project" value="EnsemblFungi"/>
</dbReference>
<dbReference type="GO" id="GO:0000282">
    <property type="term" value="P:cellular bud site selection"/>
    <property type="evidence" value="ECO:0007669"/>
    <property type="project" value="EnsemblFungi"/>
</dbReference>
<dbReference type="PROSITE" id="PS50853">
    <property type="entry name" value="FN3"/>
    <property type="match status" value="1"/>
</dbReference>
<dbReference type="PROSITE" id="PS50172">
    <property type="entry name" value="BRCT"/>
    <property type="match status" value="1"/>
</dbReference>
<name>A0A1D2VMV5_9ASCO</name>
<dbReference type="Gene3D" id="6.20.120.50">
    <property type="match status" value="1"/>
</dbReference>
<dbReference type="GO" id="GO:0006032">
    <property type="term" value="P:chitin catabolic process"/>
    <property type="evidence" value="ECO:0007669"/>
    <property type="project" value="EnsemblFungi"/>
</dbReference>
<feature type="domain" description="Fibronectin type-III" evidence="3">
    <location>
        <begin position="76"/>
        <end position="170"/>
    </location>
</feature>
<keyword evidence="5" id="KW-1185">Reference proteome</keyword>
<dbReference type="PANTHER" id="PTHR47351:SF1">
    <property type="entry name" value="CHITIN BIOSYNTHESIS PROTEIN CHS5"/>
    <property type="match status" value="1"/>
</dbReference>
<feature type="compositionally biased region" description="Basic and acidic residues" evidence="1">
    <location>
        <begin position="362"/>
        <end position="379"/>
    </location>
</feature>
<dbReference type="InterPro" id="IPR052827">
    <property type="entry name" value="CHS_Export/Cell_Fusion_Reg"/>
</dbReference>
<dbReference type="GO" id="GO:0005802">
    <property type="term" value="C:trans-Golgi network"/>
    <property type="evidence" value="ECO:0007669"/>
    <property type="project" value="TreeGrafter"/>
</dbReference>
<reference evidence="5" key="1">
    <citation type="submission" date="2016-05" db="EMBL/GenBank/DDBJ databases">
        <title>Comparative genomics of biotechnologically important yeasts.</title>
        <authorList>
            <consortium name="DOE Joint Genome Institute"/>
            <person name="Riley R."/>
            <person name="Haridas S."/>
            <person name="Wolfe K.H."/>
            <person name="Lopes M.R."/>
            <person name="Hittinger C.T."/>
            <person name="Goker M."/>
            <person name="Salamov A."/>
            <person name="Wisecaver J."/>
            <person name="Long T.M."/>
            <person name="Aerts A.L."/>
            <person name="Barry K."/>
            <person name="Choi C."/>
            <person name="Clum A."/>
            <person name="Coughlan A.Y."/>
            <person name="Deshpande S."/>
            <person name="Douglass A.P."/>
            <person name="Hanson S.J."/>
            <person name="Klenk H.-P."/>
            <person name="Labutti K."/>
            <person name="Lapidus A."/>
            <person name="Lindquist E."/>
            <person name="Lipzen A."/>
            <person name="Meier-Kolthoff J.P."/>
            <person name="Ohm R.A."/>
            <person name="Otillar R.P."/>
            <person name="Pangilinan J."/>
            <person name="Peng Y."/>
            <person name="Rokas A."/>
            <person name="Rosa C.A."/>
            <person name="Scheuner C."/>
            <person name="Sibirny A.A."/>
            <person name="Slot J.C."/>
            <person name="Stielow J.B."/>
            <person name="Sun H."/>
            <person name="Kurtzman C.P."/>
            <person name="Blackwell M."/>
            <person name="Grigoriev I.V."/>
            <person name="Jeffries T.W."/>
        </authorList>
    </citation>
    <scope>NUCLEOTIDE SEQUENCE [LARGE SCALE GENOMIC DNA]</scope>
    <source>
        <strain evidence="5">DSM 1968</strain>
    </source>
</reference>
<dbReference type="SMART" id="SM00292">
    <property type="entry name" value="BRCT"/>
    <property type="match status" value="1"/>
</dbReference>
<dbReference type="CDD" id="cd00063">
    <property type="entry name" value="FN3"/>
    <property type="match status" value="1"/>
</dbReference>
<dbReference type="Gene3D" id="3.40.50.10190">
    <property type="entry name" value="BRCT domain"/>
    <property type="match status" value="1"/>
</dbReference>
<dbReference type="OrthoDB" id="245697at2759"/>
<dbReference type="InterPro" id="IPR031669">
    <property type="entry name" value="Fn3_2"/>
</dbReference>
<feature type="compositionally biased region" description="Polar residues" evidence="1">
    <location>
        <begin position="380"/>
        <end position="390"/>
    </location>
</feature>